<keyword evidence="2" id="KW-0012">Acyltransferase</keyword>
<evidence type="ECO:0000256" key="1">
    <source>
        <dbReference type="ARBA" id="ARBA00022679"/>
    </source>
</evidence>
<gene>
    <name evidence="4" type="ORF">OMP44_02615</name>
</gene>
<dbReference type="InterPro" id="IPR000182">
    <property type="entry name" value="GNAT_dom"/>
</dbReference>
<dbReference type="SUPFAM" id="SSF55729">
    <property type="entry name" value="Acyl-CoA N-acyltransferases (Nat)"/>
    <property type="match status" value="1"/>
</dbReference>
<protein>
    <submittedName>
        <fullName evidence="4">GNAT family N-acetyltransferase</fullName>
    </submittedName>
</protein>
<dbReference type="PROSITE" id="PS51186">
    <property type="entry name" value="GNAT"/>
    <property type="match status" value="1"/>
</dbReference>
<feature type="domain" description="N-acetyltransferase" evidence="3">
    <location>
        <begin position="3"/>
        <end position="171"/>
    </location>
</feature>
<evidence type="ECO:0000259" key="3">
    <source>
        <dbReference type="PROSITE" id="PS51186"/>
    </source>
</evidence>
<dbReference type="Gene3D" id="3.40.630.30">
    <property type="match status" value="1"/>
</dbReference>
<dbReference type="InterPro" id="IPR050832">
    <property type="entry name" value="Bact_Acetyltransf"/>
</dbReference>
<dbReference type="InterPro" id="IPR016181">
    <property type="entry name" value="Acyl_CoA_acyltransferase"/>
</dbReference>
<dbReference type="EMBL" id="JAPDIQ010000001">
    <property type="protein sequence ID" value="MDH4761800.1"/>
    <property type="molecule type" value="Genomic_DNA"/>
</dbReference>
<dbReference type="CDD" id="cd04301">
    <property type="entry name" value="NAT_SF"/>
    <property type="match status" value="1"/>
</dbReference>
<accession>A0ABT6IBA1</accession>
<comment type="caution">
    <text evidence="4">The sequence shown here is derived from an EMBL/GenBank/DDBJ whole genome shotgun (WGS) entry which is preliminary data.</text>
</comment>
<dbReference type="PANTHER" id="PTHR43877">
    <property type="entry name" value="AMINOALKYLPHOSPHONATE N-ACETYLTRANSFERASE-RELATED-RELATED"/>
    <property type="match status" value="1"/>
</dbReference>
<evidence type="ECO:0000313" key="4">
    <source>
        <dbReference type="EMBL" id="MDH4761800.1"/>
    </source>
</evidence>
<sequence length="176" mass="19785">MTMNIQRLGPAWAPVYRQLMLDAYARHPEAFTSSPEERAALPLDWWERRLQEDDQAQELVWGATRGAELLGVVGLGRETREKVRHKATLFGLYVPDRYRRLGIAKGLLDELLTHAQGLPGLRVVQLTVTEGNDAALALYRQAGFNLFGSEPLAIAVGDGLLTKLHLWCDLDRLRRG</sequence>
<evidence type="ECO:0000313" key="5">
    <source>
        <dbReference type="Proteomes" id="UP001157461"/>
    </source>
</evidence>
<proteinExistence type="predicted"/>
<evidence type="ECO:0000256" key="2">
    <source>
        <dbReference type="ARBA" id="ARBA00023315"/>
    </source>
</evidence>
<dbReference type="Proteomes" id="UP001157461">
    <property type="component" value="Unassembled WGS sequence"/>
</dbReference>
<keyword evidence="1" id="KW-0808">Transferase</keyword>
<reference evidence="4 5" key="1">
    <citation type="submission" date="2022-10" db="EMBL/GenBank/DDBJ databases">
        <title>A novel Pseudomonas species, isolated from Passiflora incarnata leaves.</title>
        <authorList>
            <person name="Cueva-Yesquen L.G."/>
            <person name="Fantinatti-Garboggini F."/>
        </authorList>
    </citation>
    <scope>NUCLEOTIDE SEQUENCE [LARGE SCALE GENOMIC DNA]</scope>
    <source>
        <strain evidence="4 5">CBMAI 2609</strain>
    </source>
</reference>
<keyword evidence="5" id="KW-1185">Reference proteome</keyword>
<name>A0ABT6IBA1_9PSED</name>
<organism evidence="4 5">
    <name type="scientific">Pseudomonas flavocrustae</name>
    <dbReference type="NCBI Taxonomy" id="2991719"/>
    <lineage>
        <taxon>Bacteria</taxon>
        <taxon>Pseudomonadati</taxon>
        <taxon>Pseudomonadota</taxon>
        <taxon>Gammaproteobacteria</taxon>
        <taxon>Pseudomonadales</taxon>
        <taxon>Pseudomonadaceae</taxon>
        <taxon>Pseudomonas</taxon>
    </lineage>
</organism>
<dbReference type="Pfam" id="PF00583">
    <property type="entry name" value="Acetyltransf_1"/>
    <property type="match status" value="1"/>
</dbReference>